<dbReference type="Gene3D" id="1.10.10.1620">
    <property type="match status" value="1"/>
</dbReference>
<proteinExistence type="predicted"/>
<keyword evidence="1" id="KW-0732">Signal</keyword>
<sequence>MIWPVCWALALAAAATPRSVAAGAYDGCRTIIIGAGMGGAYTAWRLAVDDGGATVPAASICVFERAARPGGRIRTVTDLPAAFGGAALDVGGYRFHRAEHPTLRGLVEGPLGLTTHCYSDPLGDALRGLAANGSVHVTRRVRACPLITRPALIARGSRFVPRAGVPFSTSATVDEQVKAKWSPELPYTIPPDARWGLGGNSPAAPRSPFGLLFGPRSVLPEIASRWIRLVTAPDYAAAMGVADEMLAALRGATFRGVPLHELSVYQLAIAVGVTPEELALTQDTSAGANVAAQVAVSSIVGETIRNVALGMAPLDGPRDFVVPVAPDASGAGVNRTGMGTIVERLLDAATAAGVRVFYNHRAVLARPWWSTSTLVAFEGGAVVRASRLFLNMGKPDVVALGTTSVPTHGASPAFRRAFAALRVFGLSKAYCAWPDAWWLTALNATAGIGGSGGPTVSLRYHDGSVRCADAATRGGCSGSLLVSYNIGDVAGAASGLYIASHDGAGLSATSDTDAPRVLDGAALSGRDRLLWDAIHGELRRLHDPLLAAAGVAGGVPDAAACVTAGWVDLGVHVATPNGAGVGLPDDALEAFVAPAAGGGGARGAPVHLVGEAYSQEHAWAEGALRSAERALYHGVGLGVGRPPWLDAILHDSVIVRFNRGGA</sequence>
<evidence type="ECO:0000313" key="2">
    <source>
        <dbReference type="EMBL" id="OSX73423.1"/>
    </source>
</evidence>
<evidence type="ECO:0000313" key="3">
    <source>
        <dbReference type="Proteomes" id="UP000218209"/>
    </source>
</evidence>
<feature type="signal peptide" evidence="1">
    <location>
        <begin position="1"/>
        <end position="22"/>
    </location>
</feature>
<dbReference type="EMBL" id="KV918998">
    <property type="protein sequence ID" value="OSX73423.1"/>
    <property type="molecule type" value="Genomic_DNA"/>
</dbReference>
<name>A0A1X6NYG6_PORUM</name>
<feature type="chain" id="PRO_5012801272" description="Amine oxidase domain-containing protein" evidence="1">
    <location>
        <begin position="23"/>
        <end position="662"/>
    </location>
</feature>
<dbReference type="InterPro" id="IPR036188">
    <property type="entry name" value="FAD/NAD-bd_sf"/>
</dbReference>
<dbReference type="Pfam" id="PF13450">
    <property type="entry name" value="NAD_binding_8"/>
    <property type="match status" value="1"/>
</dbReference>
<accession>A0A1X6NYG6</accession>
<dbReference type="Proteomes" id="UP000218209">
    <property type="component" value="Unassembled WGS sequence"/>
</dbReference>
<evidence type="ECO:0008006" key="4">
    <source>
        <dbReference type="Google" id="ProtNLM"/>
    </source>
</evidence>
<reference evidence="2 3" key="1">
    <citation type="submission" date="2017-03" db="EMBL/GenBank/DDBJ databases">
        <title>WGS assembly of Porphyra umbilicalis.</title>
        <authorList>
            <person name="Brawley S.H."/>
            <person name="Blouin N.A."/>
            <person name="Ficko-Blean E."/>
            <person name="Wheeler G.L."/>
            <person name="Lohr M."/>
            <person name="Goodson H.V."/>
            <person name="Jenkins J.W."/>
            <person name="Blaby-Haas C.E."/>
            <person name="Helliwell K.E."/>
            <person name="Chan C."/>
            <person name="Marriage T."/>
            <person name="Bhattacharya D."/>
            <person name="Klein A.S."/>
            <person name="Badis Y."/>
            <person name="Brodie J."/>
            <person name="Cao Y."/>
            <person name="Collen J."/>
            <person name="Dittami S.M."/>
            <person name="Gachon C.M."/>
            <person name="Green B.R."/>
            <person name="Karpowicz S."/>
            <person name="Kim J.W."/>
            <person name="Kudahl U."/>
            <person name="Lin S."/>
            <person name="Michel G."/>
            <person name="Mittag M."/>
            <person name="Olson B.J."/>
            <person name="Pangilinan J."/>
            <person name="Peng Y."/>
            <person name="Qiu H."/>
            <person name="Shu S."/>
            <person name="Singer J.T."/>
            <person name="Smith A.G."/>
            <person name="Sprecher B.N."/>
            <person name="Wagner V."/>
            <person name="Wang W."/>
            <person name="Wang Z.-Y."/>
            <person name="Yan J."/>
            <person name="Yarish C."/>
            <person name="Zoeuner-Riek S."/>
            <person name="Zhuang Y."/>
            <person name="Zou Y."/>
            <person name="Lindquist E.A."/>
            <person name="Grimwood J."/>
            <person name="Barry K."/>
            <person name="Rokhsar D.S."/>
            <person name="Schmutz J."/>
            <person name="Stiller J.W."/>
            <person name="Grossman A.R."/>
            <person name="Prochnik S.E."/>
        </authorList>
    </citation>
    <scope>NUCLEOTIDE SEQUENCE [LARGE SCALE GENOMIC DNA]</scope>
    <source>
        <strain evidence="2">4086291</strain>
    </source>
</reference>
<organism evidence="2 3">
    <name type="scientific">Porphyra umbilicalis</name>
    <name type="common">Purple laver</name>
    <name type="synonym">Red alga</name>
    <dbReference type="NCBI Taxonomy" id="2786"/>
    <lineage>
        <taxon>Eukaryota</taxon>
        <taxon>Rhodophyta</taxon>
        <taxon>Bangiophyceae</taxon>
        <taxon>Bangiales</taxon>
        <taxon>Bangiaceae</taxon>
        <taxon>Porphyra</taxon>
    </lineage>
</organism>
<keyword evidence="3" id="KW-1185">Reference proteome</keyword>
<dbReference type="AlphaFoldDB" id="A0A1X6NYG6"/>
<gene>
    <name evidence="2" type="ORF">BU14_0350s0016</name>
</gene>
<dbReference type="SUPFAM" id="SSF51905">
    <property type="entry name" value="FAD/NAD(P)-binding domain"/>
    <property type="match status" value="1"/>
</dbReference>
<dbReference type="Gene3D" id="3.50.50.60">
    <property type="entry name" value="FAD/NAD(P)-binding domain"/>
    <property type="match status" value="1"/>
</dbReference>
<protein>
    <recommendedName>
        <fullName evidence="4">Amine oxidase domain-containing protein</fullName>
    </recommendedName>
</protein>
<evidence type="ECO:0000256" key="1">
    <source>
        <dbReference type="SAM" id="SignalP"/>
    </source>
</evidence>